<keyword evidence="2" id="KW-0521">NADP</keyword>
<dbReference type="AlphaFoldDB" id="A0A165ISR4"/>
<dbReference type="InterPro" id="IPR002347">
    <property type="entry name" value="SDR_fam"/>
</dbReference>
<dbReference type="InterPro" id="IPR036291">
    <property type="entry name" value="NAD(P)-bd_dom_sf"/>
</dbReference>
<dbReference type="OrthoDB" id="191139at2759"/>
<protein>
    <submittedName>
        <fullName evidence="5">NAD(P)-binding protein</fullName>
    </submittedName>
</protein>
<evidence type="ECO:0000256" key="2">
    <source>
        <dbReference type="ARBA" id="ARBA00022857"/>
    </source>
</evidence>
<gene>
    <name evidence="5" type="ORF">EXIGLDRAFT_748943</name>
</gene>
<proteinExistence type="inferred from homology"/>
<keyword evidence="3" id="KW-0560">Oxidoreductase</keyword>
<evidence type="ECO:0000313" key="6">
    <source>
        <dbReference type="Proteomes" id="UP000077266"/>
    </source>
</evidence>
<evidence type="ECO:0000256" key="1">
    <source>
        <dbReference type="ARBA" id="ARBA00006484"/>
    </source>
</evidence>
<feature type="compositionally biased region" description="Pro residues" evidence="4">
    <location>
        <begin position="318"/>
        <end position="328"/>
    </location>
</feature>
<dbReference type="STRING" id="1314781.A0A165ISR4"/>
<dbReference type="GO" id="GO:0016491">
    <property type="term" value="F:oxidoreductase activity"/>
    <property type="evidence" value="ECO:0007669"/>
    <property type="project" value="UniProtKB-KW"/>
</dbReference>
<dbReference type="SUPFAM" id="SSF51735">
    <property type="entry name" value="NAD(P)-binding Rossmann-fold domains"/>
    <property type="match status" value="1"/>
</dbReference>
<dbReference type="Gene3D" id="3.40.50.720">
    <property type="entry name" value="NAD(P)-binding Rossmann-like Domain"/>
    <property type="match status" value="1"/>
</dbReference>
<dbReference type="PANTHER" id="PTHR24320:SF282">
    <property type="entry name" value="WW DOMAIN-CONTAINING OXIDOREDUCTASE"/>
    <property type="match status" value="1"/>
</dbReference>
<dbReference type="PANTHER" id="PTHR24320">
    <property type="entry name" value="RETINOL DEHYDROGENASE"/>
    <property type="match status" value="1"/>
</dbReference>
<reference evidence="5 6" key="1">
    <citation type="journal article" date="2016" name="Mol. Biol. Evol.">
        <title>Comparative Genomics of Early-Diverging Mushroom-Forming Fungi Provides Insights into the Origins of Lignocellulose Decay Capabilities.</title>
        <authorList>
            <person name="Nagy L.G."/>
            <person name="Riley R."/>
            <person name="Tritt A."/>
            <person name="Adam C."/>
            <person name="Daum C."/>
            <person name="Floudas D."/>
            <person name="Sun H."/>
            <person name="Yadav J.S."/>
            <person name="Pangilinan J."/>
            <person name="Larsson K.H."/>
            <person name="Matsuura K."/>
            <person name="Barry K."/>
            <person name="Labutti K."/>
            <person name="Kuo R."/>
            <person name="Ohm R.A."/>
            <person name="Bhattacharya S.S."/>
            <person name="Shirouzu T."/>
            <person name="Yoshinaga Y."/>
            <person name="Martin F.M."/>
            <person name="Grigoriev I.V."/>
            <person name="Hibbett D.S."/>
        </authorList>
    </citation>
    <scope>NUCLEOTIDE SEQUENCE [LARGE SCALE GENOMIC DNA]</scope>
    <source>
        <strain evidence="5 6">HHB12029</strain>
    </source>
</reference>
<keyword evidence="6" id="KW-1185">Reference proteome</keyword>
<accession>A0A165ISR4</accession>
<feature type="region of interest" description="Disordered" evidence="4">
    <location>
        <begin position="312"/>
        <end position="336"/>
    </location>
</feature>
<dbReference type="PRINTS" id="PR00081">
    <property type="entry name" value="GDHRDH"/>
</dbReference>
<evidence type="ECO:0000256" key="4">
    <source>
        <dbReference type="SAM" id="MobiDB-lite"/>
    </source>
</evidence>
<sequence length="336" mass="36173">MSTSTQDKSLEGKVVLVTGGTSGLGLRIYRALAQRGAKVYVTGRKEDVGRKVASEFPDQATFVKIDLATMKGAKDGAEEVLRLAGEDGRLDIVVNNAALLAKKFELSSDGIVDTLNTTFFGHFILIQTLLPLLKRTASIPGSDVRIVTVGSDTYKYIKSRRFDTLDHFNDNQGGDGFAAQMKRYGVSKLAELLWMRELAARFTAEGVKITCISCNPGAIYSEGARDRISSTLPGPIAKLADSILYLTAAAPEKAATSTIWGATAPEVAEKFHDAYVVRKGSKVVREKWVGLMTDETLRKELWATAEKIVAEKLGATAPHPPPAEPPAAEPAETAST</sequence>
<dbReference type="EMBL" id="KV425983">
    <property type="protein sequence ID" value="KZV93825.1"/>
    <property type="molecule type" value="Genomic_DNA"/>
</dbReference>
<dbReference type="Pfam" id="PF00106">
    <property type="entry name" value="adh_short"/>
    <property type="match status" value="1"/>
</dbReference>
<dbReference type="InParanoid" id="A0A165ISR4"/>
<name>A0A165ISR4_EXIGL</name>
<dbReference type="Proteomes" id="UP000077266">
    <property type="component" value="Unassembled WGS sequence"/>
</dbReference>
<organism evidence="5 6">
    <name type="scientific">Exidia glandulosa HHB12029</name>
    <dbReference type="NCBI Taxonomy" id="1314781"/>
    <lineage>
        <taxon>Eukaryota</taxon>
        <taxon>Fungi</taxon>
        <taxon>Dikarya</taxon>
        <taxon>Basidiomycota</taxon>
        <taxon>Agaricomycotina</taxon>
        <taxon>Agaricomycetes</taxon>
        <taxon>Auriculariales</taxon>
        <taxon>Exidiaceae</taxon>
        <taxon>Exidia</taxon>
    </lineage>
</organism>
<evidence type="ECO:0000313" key="5">
    <source>
        <dbReference type="EMBL" id="KZV93825.1"/>
    </source>
</evidence>
<evidence type="ECO:0000256" key="3">
    <source>
        <dbReference type="ARBA" id="ARBA00023002"/>
    </source>
</evidence>
<comment type="similarity">
    <text evidence="1">Belongs to the short-chain dehydrogenases/reductases (SDR) family.</text>
</comment>